<accession>J8ZQ17</accession>
<proteinExistence type="predicted"/>
<dbReference type="Proteomes" id="UP000003163">
    <property type="component" value="Unassembled WGS sequence"/>
</dbReference>
<organism evidence="2 3">
    <name type="scientific">Edhazardia aedis (strain USNM 41457)</name>
    <name type="common">Microsporidian parasite</name>
    <dbReference type="NCBI Taxonomy" id="1003232"/>
    <lineage>
        <taxon>Eukaryota</taxon>
        <taxon>Fungi</taxon>
        <taxon>Fungi incertae sedis</taxon>
        <taxon>Microsporidia</taxon>
        <taxon>Edhazardia</taxon>
    </lineage>
</organism>
<protein>
    <submittedName>
        <fullName evidence="2">Uncharacterized protein</fullName>
    </submittedName>
</protein>
<gene>
    <name evidence="2" type="ORF">EDEG_00379</name>
</gene>
<keyword evidence="3" id="KW-1185">Reference proteome</keyword>
<sequence>MKIFYMTSLSAMKHLIMKKSLFLKKFIIPMFIFKIILTIKLFTNLKGKSSNQYHLGTKNDDLWDQSSETIFETTLHSGIQKLTKEIKQENRDELRNKLIDGEKKIELENRIAARKAASTPFQDVVAERKEARESADDLLKKNMENIEKARREPGEDLIV</sequence>
<evidence type="ECO:0000313" key="2">
    <source>
        <dbReference type="EMBL" id="EJW01788.1"/>
    </source>
</evidence>
<evidence type="ECO:0000256" key="1">
    <source>
        <dbReference type="SAM" id="Phobius"/>
    </source>
</evidence>
<keyword evidence="1" id="KW-1133">Transmembrane helix</keyword>
<name>J8ZQ17_EDHAE</name>
<reference evidence="3" key="2">
    <citation type="submission" date="2015-07" db="EMBL/GenBank/DDBJ databases">
        <title>Contrasting host-pathogen interactions and genome evolution in two generalist and specialist microsporidian pathogens of mosquitoes.</title>
        <authorList>
            <consortium name="The Broad Institute Genomics Platform"/>
            <consortium name="The Broad Institute Genome Sequencing Center for Infectious Disease"/>
            <person name="Cuomo C.A."/>
            <person name="Sanscrainte N.D."/>
            <person name="Goldberg J.M."/>
            <person name="Heiman D."/>
            <person name="Young S."/>
            <person name="Zeng Q."/>
            <person name="Becnel J.J."/>
            <person name="Birren B.W."/>
        </authorList>
    </citation>
    <scope>NUCLEOTIDE SEQUENCE [LARGE SCALE GENOMIC DNA]</scope>
    <source>
        <strain evidence="3">USNM 41457</strain>
    </source>
</reference>
<comment type="caution">
    <text evidence="2">The sequence shown here is derived from an EMBL/GenBank/DDBJ whole genome shotgun (WGS) entry which is preliminary data.</text>
</comment>
<dbReference type="AlphaFoldDB" id="J8ZQ17"/>
<feature type="transmembrane region" description="Helical" evidence="1">
    <location>
        <begin position="21"/>
        <end position="42"/>
    </location>
</feature>
<keyword evidence="1" id="KW-0812">Transmembrane</keyword>
<dbReference type="InParanoid" id="J8ZQ17"/>
<reference evidence="2 3" key="1">
    <citation type="submission" date="2011-08" db="EMBL/GenBank/DDBJ databases">
        <authorList>
            <person name="Liu Z.J."/>
            <person name="Shi F.L."/>
            <person name="Lu J.Q."/>
            <person name="Li M."/>
            <person name="Wang Z.L."/>
        </authorList>
    </citation>
    <scope>NUCLEOTIDE SEQUENCE [LARGE SCALE GENOMIC DNA]</scope>
    <source>
        <strain evidence="2 3">USNM 41457</strain>
    </source>
</reference>
<dbReference type="EMBL" id="AFBI03000004">
    <property type="protein sequence ID" value="EJW01788.1"/>
    <property type="molecule type" value="Genomic_DNA"/>
</dbReference>
<keyword evidence="1" id="KW-0472">Membrane</keyword>
<dbReference type="VEuPathDB" id="MicrosporidiaDB:EDEG_00379"/>
<evidence type="ECO:0000313" key="3">
    <source>
        <dbReference type="Proteomes" id="UP000003163"/>
    </source>
</evidence>
<dbReference type="HOGENOM" id="CLU_1660732_0_0_1"/>